<keyword evidence="1" id="KW-0969">Cilium</keyword>
<keyword evidence="1" id="KW-0282">Flagellum</keyword>
<gene>
    <name evidence="1" type="ORF">ruthe_02360</name>
</gene>
<dbReference type="EMBL" id="AOLV01000028">
    <property type="protein sequence ID" value="EPX84150.1"/>
    <property type="molecule type" value="Genomic_DNA"/>
</dbReference>
<keyword evidence="2" id="KW-1185">Reference proteome</keyword>
<protein>
    <submittedName>
        <fullName evidence="1">Flagellar biosynthesis regulator FlaF</fullName>
    </submittedName>
</protein>
<dbReference type="HOGENOM" id="CLU_141460_1_0_5"/>
<sequence>MNAMHQAQQAYAAAAPVRTPRQAEHQIVAAVTARLAAALAAGDAARLAAAVHDNNRLWSALAADLASAGNALPVDLRARLLGLAGFALRQGHRLLRGEGGGEALVDLNTAVLRGLAGQPNAETASGAAA</sequence>
<comment type="caution">
    <text evidence="1">The sequence shown here is derived from an EMBL/GenBank/DDBJ whole genome shotgun (WGS) entry which is preliminary data.</text>
</comment>
<dbReference type="AlphaFoldDB" id="S9S1R1"/>
<accession>S9S1R1</accession>
<dbReference type="Pfam" id="PF07309">
    <property type="entry name" value="FlaF"/>
    <property type="match status" value="1"/>
</dbReference>
<reference evidence="1 2" key="1">
    <citation type="journal article" date="2013" name="Stand. Genomic Sci.">
        <title>Genome sequence of the reddish-pigmented Rubellimicrobium thermophilum type strain (DSM 16684(T)), a member of the Roseobacter clade.</title>
        <authorList>
            <person name="Fiebig A."/>
            <person name="Riedel T."/>
            <person name="Gronow S."/>
            <person name="Petersen J."/>
            <person name="Klenk H.P."/>
            <person name="Goker M."/>
        </authorList>
    </citation>
    <scope>NUCLEOTIDE SEQUENCE [LARGE SCALE GENOMIC DNA]</scope>
    <source>
        <strain evidence="1 2">DSM 16684</strain>
    </source>
</reference>
<keyword evidence="1" id="KW-0966">Cell projection</keyword>
<dbReference type="InterPro" id="IPR010845">
    <property type="entry name" value="FlaF"/>
</dbReference>
<dbReference type="Proteomes" id="UP000015346">
    <property type="component" value="Unassembled WGS sequence"/>
</dbReference>
<dbReference type="GO" id="GO:0044781">
    <property type="term" value="P:bacterial-type flagellum organization"/>
    <property type="evidence" value="ECO:0007669"/>
    <property type="project" value="InterPro"/>
</dbReference>
<dbReference type="STRING" id="1123069.ruthe_02360"/>
<name>S9S1R1_9RHOB</name>
<proteinExistence type="predicted"/>
<organism evidence="1 2">
    <name type="scientific">Rubellimicrobium thermophilum DSM 16684</name>
    <dbReference type="NCBI Taxonomy" id="1123069"/>
    <lineage>
        <taxon>Bacteria</taxon>
        <taxon>Pseudomonadati</taxon>
        <taxon>Pseudomonadota</taxon>
        <taxon>Alphaproteobacteria</taxon>
        <taxon>Rhodobacterales</taxon>
        <taxon>Roseobacteraceae</taxon>
        <taxon>Rubellimicrobium</taxon>
    </lineage>
</organism>
<evidence type="ECO:0000313" key="2">
    <source>
        <dbReference type="Proteomes" id="UP000015346"/>
    </source>
</evidence>
<dbReference type="NCBIfam" id="NF009435">
    <property type="entry name" value="PRK12794.1"/>
    <property type="match status" value="1"/>
</dbReference>
<evidence type="ECO:0000313" key="1">
    <source>
        <dbReference type="EMBL" id="EPX84150.1"/>
    </source>
</evidence>